<evidence type="ECO:0000313" key="1">
    <source>
        <dbReference type="EMBL" id="OUL58075.1"/>
    </source>
</evidence>
<reference evidence="1 2" key="1">
    <citation type="submission" date="2017-02" db="EMBL/GenBank/DDBJ databases">
        <title>Pseudoalteromonas ulvae TC14 Genome.</title>
        <authorList>
            <person name="Molmeret M."/>
        </authorList>
    </citation>
    <scope>NUCLEOTIDE SEQUENCE [LARGE SCALE GENOMIC DNA]</scope>
    <source>
        <strain evidence="1">TC14</strain>
    </source>
</reference>
<evidence type="ECO:0000313" key="2">
    <source>
        <dbReference type="Proteomes" id="UP000194841"/>
    </source>
</evidence>
<proteinExistence type="predicted"/>
<dbReference type="EMBL" id="MWPV01000002">
    <property type="protein sequence ID" value="OUL58075.1"/>
    <property type="molecule type" value="Genomic_DNA"/>
</dbReference>
<accession>A0A244CR55</accession>
<dbReference type="AlphaFoldDB" id="A0A244CR55"/>
<protein>
    <submittedName>
        <fullName evidence="1">Uncharacterized protein</fullName>
    </submittedName>
</protein>
<name>A0A244CR55_PSEDV</name>
<comment type="caution">
    <text evidence="1">The sequence shown here is derived from an EMBL/GenBank/DDBJ whole genome shotgun (WGS) entry which is preliminary data.</text>
</comment>
<gene>
    <name evidence="1" type="ORF">B1199_06895</name>
</gene>
<organism evidence="1 2">
    <name type="scientific">Pseudoalteromonas ulvae</name>
    <dbReference type="NCBI Taxonomy" id="107327"/>
    <lineage>
        <taxon>Bacteria</taxon>
        <taxon>Pseudomonadati</taxon>
        <taxon>Pseudomonadota</taxon>
        <taxon>Gammaproteobacteria</taxon>
        <taxon>Alteromonadales</taxon>
        <taxon>Pseudoalteromonadaceae</taxon>
        <taxon>Pseudoalteromonas</taxon>
    </lineage>
</organism>
<dbReference type="InterPro" id="IPR011990">
    <property type="entry name" value="TPR-like_helical_dom_sf"/>
</dbReference>
<dbReference type="Proteomes" id="UP000194841">
    <property type="component" value="Unassembled WGS sequence"/>
</dbReference>
<sequence>MQFGDLFSTYSQQLTPTRQLINANQPQQALTTLSQHTKGSNNYLVSLLEQAKTAHFAKNYAHSETVFAEVIDILKQEELKAAIQISNTTQHISALVTNDTALEYTLPYYEQVMVHHYQALNYLYMNNIESAVIEARKAHQVQQRALKDQELDLADQQLTQSVTLDSLSSTYSELDSIIGNDLKGIDNPYTAVLSAILLESADEANNAYISYQSALALNPTNAYLQQQVERLSSQLGIDEHSTLGNKGIHDSDNQLIVLIEQSLIPKKQEQNINLPIYTSQGEMRFYSVALPSYSQAQPSVPISISLNGSNLNSQPLVDFQALAAANLKQIMPTLIARQTARLIAKEQVRKKLAKEGGEVGNVLATLYNIASEHADTRSWLTLPANAQIITSPLSDNTDELLVHYRGHSHAVAINPKHQGVTLVTIYTADQLFNVETSYL</sequence>
<keyword evidence="2" id="KW-1185">Reference proteome</keyword>
<dbReference type="SUPFAM" id="SSF48452">
    <property type="entry name" value="TPR-like"/>
    <property type="match status" value="1"/>
</dbReference>
<dbReference type="Gene3D" id="1.25.40.10">
    <property type="entry name" value="Tetratricopeptide repeat domain"/>
    <property type="match status" value="1"/>
</dbReference>